<gene>
    <name evidence="1" type="ORF">SAMN04489726_2425</name>
</gene>
<evidence type="ECO:0000313" key="1">
    <source>
        <dbReference type="EMBL" id="SDM59586.1"/>
    </source>
</evidence>
<accession>A0A1G9UI55</accession>
<dbReference type="STRING" id="211114.SAMN04489726_2425"/>
<proteinExistence type="predicted"/>
<dbReference type="OrthoDB" id="5182811at2"/>
<dbReference type="Proteomes" id="UP000183376">
    <property type="component" value="Chromosome I"/>
</dbReference>
<dbReference type="RefSeq" id="WP_030430690.1">
    <property type="nucleotide sequence ID" value="NZ_JOEF01000014.1"/>
</dbReference>
<organism evidence="1 2">
    <name type="scientific">Allokutzneria albata</name>
    <name type="common">Kibdelosporangium albatum</name>
    <dbReference type="NCBI Taxonomy" id="211114"/>
    <lineage>
        <taxon>Bacteria</taxon>
        <taxon>Bacillati</taxon>
        <taxon>Actinomycetota</taxon>
        <taxon>Actinomycetes</taxon>
        <taxon>Pseudonocardiales</taxon>
        <taxon>Pseudonocardiaceae</taxon>
        <taxon>Allokutzneria</taxon>
    </lineage>
</organism>
<dbReference type="eggNOG" id="ENOG502ZZJX">
    <property type="taxonomic scope" value="Bacteria"/>
</dbReference>
<keyword evidence="2" id="KW-1185">Reference proteome</keyword>
<name>A0A1G9UI55_ALLAB</name>
<protein>
    <submittedName>
        <fullName evidence="1">Uncharacterized protein</fullName>
    </submittedName>
</protein>
<sequence length="314" mass="33474">MSDPVLPQRFLDLLNQAGGPADPFGDVAEPEIATGQLWRARWDGDRVLVLILSVEGRDVIAAPVTLDPPAEDDLCLVVDGSRTSSGVPATLWAGLTGPVPIRVLDRPVDTWGQDVVHWAATAVPVPAEEVPPGTRRGRAIDSALEPAADVRAELDDTLDRLRLAPALPVVKPGEAPITLAALLGKGPKIDLLRSALGLPQHEVMKLLSGTRPLTPDLAAVVAAETGLSTEDVTQAVLALPPELVAEVEHPRWRPTWTDLAARDGVDEATARLTASYGTFALAGRQTGGAAPDWRGRLRQFLNRPADPEPPREDY</sequence>
<dbReference type="AlphaFoldDB" id="A0A1G9UI55"/>
<dbReference type="EMBL" id="LT629701">
    <property type="protein sequence ID" value="SDM59586.1"/>
    <property type="molecule type" value="Genomic_DNA"/>
</dbReference>
<evidence type="ECO:0000313" key="2">
    <source>
        <dbReference type="Proteomes" id="UP000183376"/>
    </source>
</evidence>
<reference evidence="1 2" key="1">
    <citation type="submission" date="2016-10" db="EMBL/GenBank/DDBJ databases">
        <authorList>
            <person name="de Groot N.N."/>
        </authorList>
    </citation>
    <scope>NUCLEOTIDE SEQUENCE [LARGE SCALE GENOMIC DNA]</scope>
    <source>
        <strain evidence="1 2">DSM 44149</strain>
    </source>
</reference>